<dbReference type="InterPro" id="IPR051179">
    <property type="entry name" value="WD_repeat_multifunction"/>
</dbReference>
<dbReference type="SMART" id="SM00320">
    <property type="entry name" value="WD40"/>
    <property type="match status" value="4"/>
</dbReference>
<dbReference type="Proteomes" id="UP001175228">
    <property type="component" value="Unassembled WGS sequence"/>
</dbReference>
<dbReference type="InterPro" id="IPR036322">
    <property type="entry name" value="WD40_repeat_dom_sf"/>
</dbReference>
<gene>
    <name evidence="5" type="ORF">EDD18DRAFT_1362326</name>
</gene>
<dbReference type="Gene3D" id="2.130.10.10">
    <property type="entry name" value="YVTN repeat-like/Quinoprotein amine dehydrogenase"/>
    <property type="match status" value="1"/>
</dbReference>
<protein>
    <submittedName>
        <fullName evidence="5">WD40-repeat-containing domain protein</fullName>
    </submittedName>
</protein>
<dbReference type="PANTHER" id="PTHR19857">
    <property type="entry name" value="MITOCHONDRIAL DIVISION PROTEIN 1-RELATED"/>
    <property type="match status" value="1"/>
</dbReference>
<accession>A0AA39PF33</accession>
<keyword evidence="6" id="KW-1185">Reference proteome</keyword>
<evidence type="ECO:0000259" key="4">
    <source>
        <dbReference type="Pfam" id="PF12894"/>
    </source>
</evidence>
<evidence type="ECO:0000313" key="5">
    <source>
        <dbReference type="EMBL" id="KAK0482919.1"/>
    </source>
</evidence>
<name>A0AA39PF33_9AGAR</name>
<dbReference type="PANTHER" id="PTHR19857:SF8">
    <property type="entry name" value="ANGIO-ASSOCIATED MIGRATORY CELL PROTEIN"/>
    <property type="match status" value="1"/>
</dbReference>
<reference evidence="5" key="1">
    <citation type="submission" date="2023-06" db="EMBL/GenBank/DDBJ databases">
        <authorList>
            <consortium name="Lawrence Berkeley National Laboratory"/>
            <person name="Ahrendt S."/>
            <person name="Sahu N."/>
            <person name="Indic B."/>
            <person name="Wong-Bajracharya J."/>
            <person name="Merenyi Z."/>
            <person name="Ke H.-M."/>
            <person name="Monk M."/>
            <person name="Kocsube S."/>
            <person name="Drula E."/>
            <person name="Lipzen A."/>
            <person name="Balint B."/>
            <person name="Henrissat B."/>
            <person name="Andreopoulos B."/>
            <person name="Martin F.M."/>
            <person name="Harder C.B."/>
            <person name="Rigling D."/>
            <person name="Ford K.L."/>
            <person name="Foster G.D."/>
            <person name="Pangilinan J."/>
            <person name="Papanicolaou A."/>
            <person name="Barry K."/>
            <person name="LaButti K."/>
            <person name="Viragh M."/>
            <person name="Koriabine M."/>
            <person name="Yan M."/>
            <person name="Riley R."/>
            <person name="Champramary S."/>
            <person name="Plett K.L."/>
            <person name="Tsai I.J."/>
            <person name="Slot J."/>
            <person name="Sipos G."/>
            <person name="Plett J."/>
            <person name="Nagy L.G."/>
            <person name="Grigoriev I.V."/>
        </authorList>
    </citation>
    <scope>NUCLEOTIDE SEQUENCE</scope>
    <source>
        <strain evidence="5">HWK02</strain>
    </source>
</reference>
<dbReference type="AlphaFoldDB" id="A0AA39PF33"/>
<proteinExistence type="predicted"/>
<dbReference type="InterPro" id="IPR024977">
    <property type="entry name" value="Apc4-like_WD40_dom"/>
</dbReference>
<evidence type="ECO:0000256" key="3">
    <source>
        <dbReference type="PROSITE-ProRule" id="PRU00221"/>
    </source>
</evidence>
<dbReference type="PROSITE" id="PS50082">
    <property type="entry name" value="WD_REPEATS_2"/>
    <property type="match status" value="1"/>
</dbReference>
<keyword evidence="1 3" id="KW-0853">WD repeat</keyword>
<dbReference type="InterPro" id="IPR015943">
    <property type="entry name" value="WD40/YVTN_repeat-like_dom_sf"/>
</dbReference>
<keyword evidence="2" id="KW-0677">Repeat</keyword>
<evidence type="ECO:0000256" key="2">
    <source>
        <dbReference type="ARBA" id="ARBA00022737"/>
    </source>
</evidence>
<evidence type="ECO:0000313" key="6">
    <source>
        <dbReference type="Proteomes" id="UP001175228"/>
    </source>
</evidence>
<feature type="repeat" description="WD" evidence="3">
    <location>
        <begin position="78"/>
        <end position="119"/>
    </location>
</feature>
<comment type="caution">
    <text evidence="5">The sequence shown here is derived from an EMBL/GenBank/DDBJ whole genome shotgun (WGS) entry which is preliminary data.</text>
</comment>
<feature type="domain" description="Anaphase-promoting complex subunit 4-like WD40" evidence="4">
    <location>
        <begin position="79"/>
        <end position="135"/>
    </location>
</feature>
<sequence length="469" mass="52277">MRLGILSATVILYWAEQRKPDQGTSSYPMRVQLKATTIFVSSQVPSVHSMMSLLQCLHDSLKNSLTPPEERYRIVTRLSGSSASVNCLSFSADGELLASGDNTELIHIYDTHTGKTVHVIENPGESWGQISSITWLPSLNRTSKSLALSFGTGRGLVAIYKRAKNSCKFQEAFRLSPFPSSDIVEMLSYDPRNTLLVVSSQHGEIKLYDLDWTSWTLNIIWTTKLKNTILRSLHFVDEGRQLIVFCLESKEMLCIITEDGKPNVKWSRTLRSPIGSAVLFKGRHLLVDNLMSRFDLYTFPHSSTSQTFPVPMTLECSIIKDAVFAEDGQVVVCGSDHGLAYVFSRSNREKKPLQIMHHGKERDYLQVLDAAMVSDWHMVATGSSGQNGSVVLWEKPVKQLSKTEHDLANAKDKIELLIFVFVIWVSWSYLLALSDVGLHRVSWDVLTDGCEGVGLVALLGALCDGSLFG</sequence>
<dbReference type="InterPro" id="IPR001680">
    <property type="entry name" value="WD40_rpt"/>
</dbReference>
<dbReference type="EMBL" id="JAUEPU010000063">
    <property type="protein sequence ID" value="KAK0482919.1"/>
    <property type="molecule type" value="Genomic_DNA"/>
</dbReference>
<evidence type="ECO:0000256" key="1">
    <source>
        <dbReference type="ARBA" id="ARBA00022574"/>
    </source>
</evidence>
<dbReference type="SUPFAM" id="SSF50978">
    <property type="entry name" value="WD40 repeat-like"/>
    <property type="match status" value="1"/>
</dbReference>
<dbReference type="Pfam" id="PF12894">
    <property type="entry name" value="ANAPC4_WD40"/>
    <property type="match status" value="1"/>
</dbReference>
<organism evidence="5 6">
    <name type="scientific">Armillaria luteobubalina</name>
    <dbReference type="NCBI Taxonomy" id="153913"/>
    <lineage>
        <taxon>Eukaryota</taxon>
        <taxon>Fungi</taxon>
        <taxon>Dikarya</taxon>
        <taxon>Basidiomycota</taxon>
        <taxon>Agaricomycotina</taxon>
        <taxon>Agaricomycetes</taxon>
        <taxon>Agaricomycetidae</taxon>
        <taxon>Agaricales</taxon>
        <taxon>Marasmiineae</taxon>
        <taxon>Physalacriaceae</taxon>
        <taxon>Armillaria</taxon>
    </lineage>
</organism>